<dbReference type="InterPro" id="IPR011990">
    <property type="entry name" value="TPR-like_helical_dom_sf"/>
</dbReference>
<keyword evidence="1" id="KW-0677">Repeat</keyword>
<dbReference type="SUPFAM" id="SSF48452">
    <property type="entry name" value="TPR-like"/>
    <property type="match status" value="1"/>
</dbReference>
<evidence type="ECO:0000256" key="3">
    <source>
        <dbReference type="SAM" id="MobiDB-lite"/>
    </source>
</evidence>
<dbReference type="STRING" id="35128.B8CDE3"/>
<dbReference type="RefSeq" id="XP_002294228.1">
    <property type="nucleotide sequence ID" value="XM_002294192.1"/>
</dbReference>
<dbReference type="FunFam" id="1.25.40.10:FF:002116">
    <property type="entry name" value="Heat shock protein 70 (HSP70)-interacting protein, putative"/>
    <property type="match status" value="1"/>
</dbReference>
<keyword evidence="2" id="KW-0802">TPR repeat</keyword>
<name>B8CDE3_THAPS</name>
<dbReference type="eggNOG" id="KOG1308">
    <property type="taxonomic scope" value="Eukaryota"/>
</dbReference>
<proteinExistence type="predicted"/>
<sequence>MDADPNAAPFGGTWDAEASVDATADKEDYPPMYEGDGSNDDFDTATDAKMAASDLKSSGDYAGALEKFTEAVLAADPSPLLLANRGHCLFKLERYGAAIRDCDAALEKNPDSAKALRIRGECKLKTNQYHAALKDLSAAQSIDFDEEAAAMLKEATEKCKELDAIKVQKKVEEEEKLRKRSAEIKKAQEDARKEAEEEARER</sequence>
<dbReference type="SMART" id="SM00028">
    <property type="entry name" value="TPR"/>
    <property type="match status" value="2"/>
</dbReference>
<evidence type="ECO:0000256" key="1">
    <source>
        <dbReference type="ARBA" id="ARBA00022737"/>
    </source>
</evidence>
<dbReference type="PaxDb" id="35128-Thaps37576"/>
<evidence type="ECO:0000313" key="5">
    <source>
        <dbReference type="Proteomes" id="UP000001449"/>
    </source>
</evidence>
<keyword evidence="5" id="KW-1185">Reference proteome</keyword>
<dbReference type="InterPro" id="IPR019734">
    <property type="entry name" value="TPR_rpt"/>
</dbReference>
<dbReference type="InParanoid" id="B8CDE3"/>
<dbReference type="Gene3D" id="1.25.40.10">
    <property type="entry name" value="Tetratricopeptide repeat domain"/>
    <property type="match status" value="1"/>
</dbReference>
<dbReference type="PANTHER" id="PTHR45883">
    <property type="entry name" value="HSC70-INTERACTING PROTEIN"/>
    <property type="match status" value="1"/>
</dbReference>
<evidence type="ECO:0000256" key="2">
    <source>
        <dbReference type="ARBA" id="ARBA00022803"/>
    </source>
</evidence>
<evidence type="ECO:0000313" key="4">
    <source>
        <dbReference type="EMBL" id="EED88583.1"/>
    </source>
</evidence>
<feature type="region of interest" description="Disordered" evidence="3">
    <location>
        <begin position="1"/>
        <end position="41"/>
    </location>
</feature>
<dbReference type="GeneID" id="7451895"/>
<reference evidence="4 5" key="1">
    <citation type="journal article" date="2004" name="Science">
        <title>The genome of the diatom Thalassiosira pseudonana: ecology, evolution, and metabolism.</title>
        <authorList>
            <person name="Armbrust E.V."/>
            <person name="Berges J.A."/>
            <person name="Bowler C."/>
            <person name="Green B.R."/>
            <person name="Martinez D."/>
            <person name="Putnam N.H."/>
            <person name="Zhou S."/>
            <person name="Allen A.E."/>
            <person name="Apt K.E."/>
            <person name="Bechner M."/>
            <person name="Brzezinski M.A."/>
            <person name="Chaal B.K."/>
            <person name="Chiovitti A."/>
            <person name="Davis A.K."/>
            <person name="Demarest M.S."/>
            <person name="Detter J.C."/>
            <person name="Glavina T."/>
            <person name="Goodstein D."/>
            <person name="Hadi M.Z."/>
            <person name="Hellsten U."/>
            <person name="Hildebrand M."/>
            <person name="Jenkins B.D."/>
            <person name="Jurka J."/>
            <person name="Kapitonov V.V."/>
            <person name="Kroger N."/>
            <person name="Lau W.W."/>
            <person name="Lane T.W."/>
            <person name="Larimer F.W."/>
            <person name="Lippmeier J.C."/>
            <person name="Lucas S."/>
            <person name="Medina M."/>
            <person name="Montsant A."/>
            <person name="Obornik M."/>
            <person name="Parker M.S."/>
            <person name="Palenik B."/>
            <person name="Pazour G.J."/>
            <person name="Richardson P.M."/>
            <person name="Rynearson T.A."/>
            <person name="Saito M.A."/>
            <person name="Schwartz D.C."/>
            <person name="Thamatrakoln K."/>
            <person name="Valentin K."/>
            <person name="Vardi A."/>
            <person name="Wilkerson F.P."/>
            <person name="Rokhsar D.S."/>
        </authorList>
    </citation>
    <scope>NUCLEOTIDE SEQUENCE [LARGE SCALE GENOMIC DNA]</scope>
    <source>
        <strain evidence="4 5">CCMP1335</strain>
    </source>
</reference>
<dbReference type="OMA" id="DCEHAFK"/>
<dbReference type="KEGG" id="tps:THAPSDRAFT_37576"/>
<dbReference type="Proteomes" id="UP000001449">
    <property type="component" value="Chromosome 15"/>
</dbReference>
<protein>
    <submittedName>
        <fullName evidence="4">Uncharacterized protein</fullName>
    </submittedName>
</protein>
<dbReference type="Pfam" id="PF00515">
    <property type="entry name" value="TPR_1"/>
    <property type="match status" value="1"/>
</dbReference>
<dbReference type="PANTHER" id="PTHR45883:SF2">
    <property type="entry name" value="HSC70-INTERACTING PROTEIN"/>
    <property type="match status" value="1"/>
</dbReference>
<feature type="non-terminal residue" evidence="4">
    <location>
        <position position="1"/>
    </location>
</feature>
<accession>B8CDE3</accession>
<feature type="region of interest" description="Disordered" evidence="3">
    <location>
        <begin position="172"/>
        <end position="202"/>
    </location>
</feature>
<dbReference type="EMBL" id="CM000650">
    <property type="protein sequence ID" value="EED88583.1"/>
    <property type="molecule type" value="Genomic_DNA"/>
</dbReference>
<organism evidence="4 5">
    <name type="scientific">Thalassiosira pseudonana</name>
    <name type="common">Marine diatom</name>
    <name type="synonym">Cyclotella nana</name>
    <dbReference type="NCBI Taxonomy" id="35128"/>
    <lineage>
        <taxon>Eukaryota</taxon>
        <taxon>Sar</taxon>
        <taxon>Stramenopiles</taxon>
        <taxon>Ochrophyta</taxon>
        <taxon>Bacillariophyta</taxon>
        <taxon>Coscinodiscophyceae</taxon>
        <taxon>Thalassiosirophycidae</taxon>
        <taxon>Thalassiosirales</taxon>
        <taxon>Thalassiosiraceae</taxon>
        <taxon>Thalassiosira</taxon>
    </lineage>
</organism>
<dbReference type="HOGENOM" id="CLU_1357840_0_0_1"/>
<dbReference type="AlphaFoldDB" id="B8CDE3"/>
<gene>
    <name evidence="4" type="ORF">THAPSDRAFT_37576</name>
</gene>
<reference evidence="4 5" key="2">
    <citation type="journal article" date="2008" name="Nature">
        <title>The Phaeodactylum genome reveals the evolutionary history of diatom genomes.</title>
        <authorList>
            <person name="Bowler C."/>
            <person name="Allen A.E."/>
            <person name="Badger J.H."/>
            <person name="Grimwood J."/>
            <person name="Jabbari K."/>
            <person name="Kuo A."/>
            <person name="Maheswari U."/>
            <person name="Martens C."/>
            <person name="Maumus F."/>
            <person name="Otillar R.P."/>
            <person name="Rayko E."/>
            <person name="Salamov A."/>
            <person name="Vandepoele K."/>
            <person name="Beszteri B."/>
            <person name="Gruber A."/>
            <person name="Heijde M."/>
            <person name="Katinka M."/>
            <person name="Mock T."/>
            <person name="Valentin K."/>
            <person name="Verret F."/>
            <person name="Berges J.A."/>
            <person name="Brownlee C."/>
            <person name="Cadoret J.P."/>
            <person name="Chiovitti A."/>
            <person name="Choi C.J."/>
            <person name="Coesel S."/>
            <person name="De Martino A."/>
            <person name="Detter J.C."/>
            <person name="Durkin C."/>
            <person name="Falciatore A."/>
            <person name="Fournet J."/>
            <person name="Haruta M."/>
            <person name="Huysman M.J."/>
            <person name="Jenkins B.D."/>
            <person name="Jiroutova K."/>
            <person name="Jorgensen R.E."/>
            <person name="Joubert Y."/>
            <person name="Kaplan A."/>
            <person name="Kroger N."/>
            <person name="Kroth P.G."/>
            <person name="La Roche J."/>
            <person name="Lindquist E."/>
            <person name="Lommer M."/>
            <person name="Martin-Jezequel V."/>
            <person name="Lopez P.J."/>
            <person name="Lucas S."/>
            <person name="Mangogna M."/>
            <person name="McGinnis K."/>
            <person name="Medlin L.K."/>
            <person name="Montsant A."/>
            <person name="Oudot-Le Secq M.P."/>
            <person name="Napoli C."/>
            <person name="Obornik M."/>
            <person name="Parker M.S."/>
            <person name="Petit J.L."/>
            <person name="Porcel B.M."/>
            <person name="Poulsen N."/>
            <person name="Robison M."/>
            <person name="Rychlewski L."/>
            <person name="Rynearson T.A."/>
            <person name="Schmutz J."/>
            <person name="Shapiro H."/>
            <person name="Siaut M."/>
            <person name="Stanley M."/>
            <person name="Sussman M.R."/>
            <person name="Taylor A.R."/>
            <person name="Vardi A."/>
            <person name="von Dassow P."/>
            <person name="Vyverman W."/>
            <person name="Willis A."/>
            <person name="Wyrwicz L.S."/>
            <person name="Rokhsar D.S."/>
            <person name="Weissenbach J."/>
            <person name="Armbrust E.V."/>
            <person name="Green B.R."/>
            <person name="Van de Peer Y."/>
            <person name="Grigoriev I.V."/>
        </authorList>
    </citation>
    <scope>NUCLEOTIDE SEQUENCE [LARGE SCALE GENOMIC DNA]</scope>
    <source>
        <strain evidence="4 5">CCMP1335</strain>
    </source>
</reference>